<dbReference type="EMBL" id="JAULSW010000002">
    <property type="protein sequence ID" value="KAK3390270.1"/>
    <property type="molecule type" value="Genomic_DNA"/>
</dbReference>
<evidence type="ECO:0008006" key="3">
    <source>
        <dbReference type="Google" id="ProtNLM"/>
    </source>
</evidence>
<reference evidence="1" key="2">
    <citation type="submission" date="2023-06" db="EMBL/GenBank/DDBJ databases">
        <authorList>
            <consortium name="Lawrence Berkeley National Laboratory"/>
            <person name="Haridas S."/>
            <person name="Hensen N."/>
            <person name="Bonometti L."/>
            <person name="Westerberg I."/>
            <person name="Brannstrom I.O."/>
            <person name="Guillou S."/>
            <person name="Cros-Aarteil S."/>
            <person name="Calhoun S."/>
            <person name="Kuo A."/>
            <person name="Mondo S."/>
            <person name="Pangilinan J."/>
            <person name="Riley R."/>
            <person name="LaButti K."/>
            <person name="Andreopoulos B."/>
            <person name="Lipzen A."/>
            <person name="Chen C."/>
            <person name="Yanf M."/>
            <person name="Daum C."/>
            <person name="Ng V."/>
            <person name="Clum A."/>
            <person name="Steindorff A."/>
            <person name="Ohm R."/>
            <person name="Martin F."/>
            <person name="Silar P."/>
            <person name="Natvig D."/>
            <person name="Lalanne C."/>
            <person name="Gautier V."/>
            <person name="Ament-velasquez S.L."/>
            <person name="Kruys A."/>
            <person name="Hutchinson M.I."/>
            <person name="Powell A.J."/>
            <person name="Barry K."/>
            <person name="Miller A.N."/>
            <person name="Grigoriev I.V."/>
            <person name="Debuchy R."/>
            <person name="Gladieux P."/>
            <person name="Thoren M.H."/>
            <person name="Johannesson H."/>
        </authorList>
    </citation>
    <scope>NUCLEOTIDE SEQUENCE</scope>
    <source>
        <strain evidence="1">CBS 232.78</strain>
    </source>
</reference>
<comment type="caution">
    <text evidence="1">The sequence shown here is derived from an EMBL/GenBank/DDBJ whole genome shotgun (WGS) entry which is preliminary data.</text>
</comment>
<evidence type="ECO:0000313" key="2">
    <source>
        <dbReference type="Proteomes" id="UP001285441"/>
    </source>
</evidence>
<dbReference type="AlphaFoldDB" id="A0AAE0NZJ0"/>
<reference evidence="1" key="1">
    <citation type="journal article" date="2023" name="Mol. Phylogenet. Evol.">
        <title>Genome-scale phylogeny and comparative genomics of the fungal order Sordariales.</title>
        <authorList>
            <person name="Hensen N."/>
            <person name="Bonometti L."/>
            <person name="Westerberg I."/>
            <person name="Brannstrom I.O."/>
            <person name="Guillou S."/>
            <person name="Cros-Aarteil S."/>
            <person name="Calhoun S."/>
            <person name="Haridas S."/>
            <person name="Kuo A."/>
            <person name="Mondo S."/>
            <person name="Pangilinan J."/>
            <person name="Riley R."/>
            <person name="LaButti K."/>
            <person name="Andreopoulos B."/>
            <person name="Lipzen A."/>
            <person name="Chen C."/>
            <person name="Yan M."/>
            <person name="Daum C."/>
            <person name="Ng V."/>
            <person name="Clum A."/>
            <person name="Steindorff A."/>
            <person name="Ohm R.A."/>
            <person name="Martin F."/>
            <person name="Silar P."/>
            <person name="Natvig D.O."/>
            <person name="Lalanne C."/>
            <person name="Gautier V."/>
            <person name="Ament-Velasquez S.L."/>
            <person name="Kruys A."/>
            <person name="Hutchinson M.I."/>
            <person name="Powell A.J."/>
            <person name="Barry K."/>
            <person name="Miller A.N."/>
            <person name="Grigoriev I.V."/>
            <person name="Debuchy R."/>
            <person name="Gladieux P."/>
            <person name="Hiltunen Thoren M."/>
            <person name="Johannesson H."/>
        </authorList>
    </citation>
    <scope>NUCLEOTIDE SEQUENCE</scope>
    <source>
        <strain evidence="1">CBS 232.78</strain>
    </source>
</reference>
<name>A0AAE0NZJ0_9PEZI</name>
<gene>
    <name evidence="1" type="ORF">B0H63DRAFT_110216</name>
</gene>
<dbReference type="Proteomes" id="UP001285441">
    <property type="component" value="Unassembled WGS sequence"/>
</dbReference>
<keyword evidence="2" id="KW-1185">Reference proteome</keyword>
<sequence>MESRPRSMTAAASGVPDLIWTYAARCAHRLQSLDGPSQGNFLELSSAARVTAYCWPGGRQNCRGSFLCECEASQSGARCEVHTVRPTLFLYDHILRVVYIFFFFLEAFILCDEAERKVLAVRRPVSASSRGPSPIAISHDNKRPGCMRVAALQLLCEVTYPPASCRNRRKPNRDLMQPLGCNGALLIARVEAIIGQHAMSRSRSPRLTIFVRDQRTRKCRTVVDVLQLPLGFWKISLLDGRQSSILLSSRSRFKQSGRMPLGCCMLSRVSELGLGFKARLPRGGQQLQWHKRKWPTYLLPTFNITEG</sequence>
<organism evidence="1 2">
    <name type="scientific">Podospora didyma</name>
    <dbReference type="NCBI Taxonomy" id="330526"/>
    <lineage>
        <taxon>Eukaryota</taxon>
        <taxon>Fungi</taxon>
        <taxon>Dikarya</taxon>
        <taxon>Ascomycota</taxon>
        <taxon>Pezizomycotina</taxon>
        <taxon>Sordariomycetes</taxon>
        <taxon>Sordariomycetidae</taxon>
        <taxon>Sordariales</taxon>
        <taxon>Podosporaceae</taxon>
        <taxon>Podospora</taxon>
    </lineage>
</organism>
<proteinExistence type="predicted"/>
<protein>
    <recommendedName>
        <fullName evidence="3">EGF-like domain-containing protein</fullName>
    </recommendedName>
</protein>
<accession>A0AAE0NZJ0</accession>
<evidence type="ECO:0000313" key="1">
    <source>
        <dbReference type="EMBL" id="KAK3390270.1"/>
    </source>
</evidence>